<dbReference type="Pfam" id="PF01636">
    <property type="entry name" value="APH"/>
    <property type="match status" value="1"/>
</dbReference>
<accession>A0A419F4X4</accession>
<dbReference type="AlphaFoldDB" id="A0A419F4X4"/>
<sequence length="443" mass="48976">MAQNAQNVVAVLAEIHRLRAMTNSLLNKLSILELSSADSKRLGIPLGPLRLQRAWPRSHDCLLIEYAAGNTSIAGQWFASAKHLQMVLQETSGSSLQKRQKLLELPSIGVMLQADGVDRRLPALASLVARPDAELVSHRPEERAVVRLELSEGLSYAKVLAADRFREFVSTAHSIRKLGGGDFSVPELIRADLKAGILVFSALEGQSLHSLLKSQQLIPAARAAGNALQKLHSVSDSVRSRRRGPSEEIETIKFWITQIKSFAPHFFLQVLAAASDVFRPLAADAPAIVLLHGDVYDKQIFVDTQGRIGFLGFDGLAVGEAALDIANALVHFELRHLQSLLSRAEAMAAADAFLDGYQPDPHVQLRIPAYMDAARVRLACVYAFRPYQSHLVASILSRMGQQVCHLNTERIQKLGVELLLEKGVRQRPHENRWKEKAFGRRFI</sequence>
<dbReference type="Gene3D" id="3.90.1200.10">
    <property type="match status" value="1"/>
</dbReference>
<comment type="caution">
    <text evidence="2">The sequence shown here is derived from an EMBL/GenBank/DDBJ whole genome shotgun (WGS) entry which is preliminary data.</text>
</comment>
<evidence type="ECO:0000313" key="3">
    <source>
        <dbReference type="Proteomes" id="UP000285961"/>
    </source>
</evidence>
<evidence type="ECO:0000259" key="1">
    <source>
        <dbReference type="Pfam" id="PF01636"/>
    </source>
</evidence>
<dbReference type="EMBL" id="QZKI01000026">
    <property type="protein sequence ID" value="RJP73544.1"/>
    <property type="molecule type" value="Genomic_DNA"/>
</dbReference>
<dbReference type="Proteomes" id="UP000285961">
    <property type="component" value="Unassembled WGS sequence"/>
</dbReference>
<dbReference type="InterPro" id="IPR011009">
    <property type="entry name" value="Kinase-like_dom_sf"/>
</dbReference>
<feature type="domain" description="Aminoglycoside phosphotransferase" evidence="1">
    <location>
        <begin position="143"/>
        <end position="361"/>
    </location>
</feature>
<proteinExistence type="predicted"/>
<dbReference type="SUPFAM" id="SSF56112">
    <property type="entry name" value="Protein kinase-like (PK-like)"/>
    <property type="match status" value="1"/>
</dbReference>
<reference evidence="2 3" key="1">
    <citation type="journal article" date="2017" name="ISME J.">
        <title>Energy and carbon metabolisms in a deep terrestrial subsurface fluid microbial community.</title>
        <authorList>
            <person name="Momper L."/>
            <person name="Jungbluth S.P."/>
            <person name="Lee M.D."/>
            <person name="Amend J.P."/>
        </authorList>
    </citation>
    <scope>NUCLEOTIDE SEQUENCE [LARGE SCALE GENOMIC DNA]</scope>
    <source>
        <strain evidence="2">SURF_17</strain>
    </source>
</reference>
<dbReference type="InterPro" id="IPR002575">
    <property type="entry name" value="Aminoglycoside_PTrfase"/>
</dbReference>
<evidence type="ECO:0000313" key="2">
    <source>
        <dbReference type="EMBL" id="RJP73544.1"/>
    </source>
</evidence>
<name>A0A419F4X4_9BACT</name>
<protein>
    <recommendedName>
        <fullName evidence="1">Aminoglycoside phosphotransferase domain-containing protein</fullName>
    </recommendedName>
</protein>
<gene>
    <name evidence="2" type="ORF">C4532_04330</name>
</gene>
<organism evidence="2 3">
    <name type="scientific">Candidatus Abyssobacteria bacterium SURF_17</name>
    <dbReference type="NCBI Taxonomy" id="2093361"/>
    <lineage>
        <taxon>Bacteria</taxon>
        <taxon>Pseudomonadati</taxon>
        <taxon>Candidatus Hydrogenedentota</taxon>
        <taxon>Candidatus Abyssobacteria</taxon>
    </lineage>
</organism>